<comment type="caution">
    <text evidence="2">The sequence shown here is derived from an EMBL/GenBank/DDBJ whole genome shotgun (WGS) entry which is preliminary data.</text>
</comment>
<gene>
    <name evidence="2" type="ORF">LCGC14_2676740</name>
</gene>
<proteinExistence type="predicted"/>
<reference evidence="2" key="1">
    <citation type="journal article" date="2015" name="Nature">
        <title>Complex archaea that bridge the gap between prokaryotes and eukaryotes.</title>
        <authorList>
            <person name="Spang A."/>
            <person name="Saw J.H."/>
            <person name="Jorgensen S.L."/>
            <person name="Zaremba-Niedzwiedzka K."/>
            <person name="Martijn J."/>
            <person name="Lind A.E."/>
            <person name="van Eijk R."/>
            <person name="Schleper C."/>
            <person name="Guy L."/>
            <person name="Ettema T.J."/>
        </authorList>
    </citation>
    <scope>NUCLEOTIDE SEQUENCE</scope>
</reference>
<dbReference type="EMBL" id="LAZR01047084">
    <property type="protein sequence ID" value="KKK95047.1"/>
    <property type="molecule type" value="Genomic_DNA"/>
</dbReference>
<protein>
    <submittedName>
        <fullName evidence="2">Uncharacterized protein</fullName>
    </submittedName>
</protein>
<organism evidence="2">
    <name type="scientific">marine sediment metagenome</name>
    <dbReference type="NCBI Taxonomy" id="412755"/>
    <lineage>
        <taxon>unclassified sequences</taxon>
        <taxon>metagenomes</taxon>
        <taxon>ecological metagenomes</taxon>
    </lineage>
</organism>
<sequence length="147" mass="16351">MPRYISHKGVCHPAKERIALKNLSGKVIQVDGKDVQPGDDYIYEGPDRAALFELYKAGEETFGQDFRKDPEFLKSVRAQGFNDVADYLKSMGYDEEKDNKEFNEKASVVHKREMPKRVAAIKTLGGGIDTSGEGQDRLGGFGPQPRG</sequence>
<name>A0A0F8ZMK1_9ZZZZ</name>
<feature type="compositionally biased region" description="Gly residues" evidence="1">
    <location>
        <begin position="137"/>
        <end position="147"/>
    </location>
</feature>
<feature type="region of interest" description="Disordered" evidence="1">
    <location>
        <begin position="124"/>
        <end position="147"/>
    </location>
</feature>
<evidence type="ECO:0000313" key="2">
    <source>
        <dbReference type="EMBL" id="KKK95047.1"/>
    </source>
</evidence>
<evidence type="ECO:0000256" key="1">
    <source>
        <dbReference type="SAM" id="MobiDB-lite"/>
    </source>
</evidence>
<dbReference type="AlphaFoldDB" id="A0A0F8ZMK1"/>
<accession>A0A0F8ZMK1</accession>